<evidence type="ECO:0000313" key="2">
    <source>
        <dbReference type="EMBL" id="KAA6406356.1"/>
    </source>
</evidence>
<dbReference type="SUPFAM" id="SSF74650">
    <property type="entry name" value="Galactose mutarotase-like"/>
    <property type="match status" value="1"/>
</dbReference>
<dbReference type="OrthoDB" id="274691at2759"/>
<dbReference type="PANTHER" id="PTHR10091:SF0">
    <property type="entry name" value="GALACTOSE MUTAROTASE"/>
    <property type="match status" value="1"/>
</dbReference>
<dbReference type="Gene3D" id="2.70.98.10">
    <property type="match status" value="1"/>
</dbReference>
<dbReference type="AlphaFoldDB" id="A0A5M8PBI8"/>
<accession>A0A5M8PBI8</accession>
<feature type="region of interest" description="Disordered" evidence="1">
    <location>
        <begin position="263"/>
        <end position="314"/>
    </location>
</feature>
<proteinExistence type="predicted"/>
<feature type="compositionally biased region" description="Polar residues" evidence="1">
    <location>
        <begin position="402"/>
        <end position="412"/>
    </location>
</feature>
<dbReference type="Pfam" id="PF01263">
    <property type="entry name" value="Aldose_epim"/>
    <property type="match status" value="1"/>
</dbReference>
<feature type="region of interest" description="Disordered" evidence="1">
    <location>
        <begin position="383"/>
        <end position="412"/>
    </location>
</feature>
<evidence type="ECO:0008006" key="4">
    <source>
        <dbReference type="Google" id="ProtNLM"/>
    </source>
</evidence>
<dbReference type="PANTHER" id="PTHR10091">
    <property type="entry name" value="ALDOSE-1-EPIMERASE"/>
    <property type="match status" value="1"/>
</dbReference>
<evidence type="ECO:0000256" key="1">
    <source>
        <dbReference type="SAM" id="MobiDB-lite"/>
    </source>
</evidence>
<reference evidence="2 3" key="1">
    <citation type="submission" date="2019-09" db="EMBL/GenBank/DDBJ databases">
        <title>The hologenome of the rock-dwelling lichen Lasallia pustulata.</title>
        <authorList>
            <person name="Greshake Tzovaras B."/>
            <person name="Segers F."/>
            <person name="Bicker A."/>
            <person name="Dal Grande F."/>
            <person name="Otte J."/>
            <person name="Hankeln T."/>
            <person name="Schmitt I."/>
            <person name="Ebersberger I."/>
        </authorList>
    </citation>
    <scope>NUCLEOTIDE SEQUENCE [LARGE SCALE GENOMIC DNA]</scope>
    <source>
        <strain evidence="2">A1-1</strain>
    </source>
</reference>
<evidence type="ECO:0000313" key="3">
    <source>
        <dbReference type="Proteomes" id="UP000324767"/>
    </source>
</evidence>
<feature type="compositionally biased region" description="Basic and acidic residues" evidence="1">
    <location>
        <begin position="293"/>
        <end position="303"/>
    </location>
</feature>
<dbReference type="GO" id="GO:0033499">
    <property type="term" value="P:galactose catabolic process via UDP-galactose, Leloir pathway"/>
    <property type="evidence" value="ECO:0007669"/>
    <property type="project" value="TreeGrafter"/>
</dbReference>
<dbReference type="InterPro" id="IPR011013">
    <property type="entry name" value="Gal_mutarotase_sf_dom"/>
</dbReference>
<sequence length="412" mass="44929">MASPAAAPSCTASATHYRHVAPNRTRAPYVIGQSRPKPRVAEWLDRSLIAQRGKRSAAGNDDHSRRHRMQAEVFGRMEDGTDVRRCRLEVPGLRVESSLWRRGRSLEVPDRAGRMGNVVLGLPSLADYVQRSPYFGALLGRYANRIARGRFTLDGVEHQLACNNGPNAIHGGVLGFSKCVWDIVAADDRRLELAYASGDGEEGYPGMLRVHVTYELTEDRTLRIGYDAETSAPTVLNLSNHTYWNLAGEAPAARWDHEVQIEATPSRGGCHADPDRGDPPGGRHPVRLPYSDARGRTDPRDDAQLLPGRARPQLGAARRRDGLCHAGLRACANPAADACWKCRQHSGRAFLQRQLPRRSLVGPSGHAYRRACAGVRDAAFSPTARTSRTSRPPCCALGSGSGPQPASTSLHP</sequence>
<name>A0A5M8PBI8_9LECA</name>
<dbReference type="GO" id="GO:0006006">
    <property type="term" value="P:glucose metabolic process"/>
    <property type="evidence" value="ECO:0007669"/>
    <property type="project" value="TreeGrafter"/>
</dbReference>
<gene>
    <name evidence="2" type="ORF">FRX48_09858</name>
</gene>
<dbReference type="Proteomes" id="UP000324767">
    <property type="component" value="Unassembled WGS sequence"/>
</dbReference>
<dbReference type="GO" id="GO:0005737">
    <property type="term" value="C:cytoplasm"/>
    <property type="evidence" value="ECO:0007669"/>
    <property type="project" value="TreeGrafter"/>
</dbReference>
<protein>
    <recommendedName>
        <fullName evidence="4">Aldose 1-epimerase</fullName>
    </recommendedName>
</protein>
<comment type="caution">
    <text evidence="2">The sequence shown here is derived from an EMBL/GenBank/DDBJ whole genome shotgun (WGS) entry which is preliminary data.</text>
</comment>
<organism evidence="2 3">
    <name type="scientific">Lasallia pustulata</name>
    <dbReference type="NCBI Taxonomy" id="136370"/>
    <lineage>
        <taxon>Eukaryota</taxon>
        <taxon>Fungi</taxon>
        <taxon>Dikarya</taxon>
        <taxon>Ascomycota</taxon>
        <taxon>Pezizomycotina</taxon>
        <taxon>Lecanoromycetes</taxon>
        <taxon>OSLEUM clade</taxon>
        <taxon>Umbilicariomycetidae</taxon>
        <taxon>Umbilicariales</taxon>
        <taxon>Umbilicariaceae</taxon>
        <taxon>Lasallia</taxon>
    </lineage>
</organism>
<dbReference type="InterPro" id="IPR008183">
    <property type="entry name" value="Aldose_1/G6P_1-epimerase"/>
</dbReference>
<dbReference type="EMBL" id="VXIT01000042">
    <property type="protein sequence ID" value="KAA6406356.1"/>
    <property type="molecule type" value="Genomic_DNA"/>
</dbReference>
<dbReference type="GO" id="GO:0030246">
    <property type="term" value="F:carbohydrate binding"/>
    <property type="evidence" value="ECO:0007669"/>
    <property type="project" value="InterPro"/>
</dbReference>
<dbReference type="InterPro" id="IPR014718">
    <property type="entry name" value="GH-type_carb-bd"/>
</dbReference>
<dbReference type="GO" id="GO:0004034">
    <property type="term" value="F:aldose 1-epimerase activity"/>
    <property type="evidence" value="ECO:0007669"/>
    <property type="project" value="TreeGrafter"/>
</dbReference>